<dbReference type="PANTHER" id="PTHR10443">
    <property type="entry name" value="MICROSOMAL DIPEPTIDASE"/>
    <property type="match status" value="1"/>
</dbReference>
<name>A0A9P4JLQ4_9PLEO</name>
<comment type="caution">
    <text evidence="3">The sequence shown here is derived from an EMBL/GenBank/DDBJ whole genome shotgun (WGS) entry which is preliminary data.</text>
</comment>
<keyword evidence="1 2" id="KW-0224">Dipeptidase</keyword>
<proteinExistence type="inferred from homology"/>
<keyword evidence="2" id="KW-0482">Metalloprotease</keyword>
<comment type="similarity">
    <text evidence="2">Belongs to the metallo-dependent hydrolases superfamily. Peptidase M19 family.</text>
</comment>
<comment type="cofactor">
    <cofactor evidence="2">
        <name>Zn(2+)</name>
        <dbReference type="ChEBI" id="CHEBI:29105"/>
    </cofactor>
</comment>
<dbReference type="OrthoDB" id="445695at2759"/>
<accession>A0A9P4JLQ4</accession>
<keyword evidence="2" id="KW-0862">Zinc</keyword>
<keyword evidence="2" id="KW-0645">Protease</keyword>
<keyword evidence="2" id="KW-0479">Metal-binding</keyword>
<evidence type="ECO:0000256" key="1">
    <source>
        <dbReference type="ARBA" id="ARBA00022997"/>
    </source>
</evidence>
<dbReference type="PANTHER" id="PTHR10443:SF12">
    <property type="entry name" value="DIPEPTIDASE"/>
    <property type="match status" value="1"/>
</dbReference>
<dbReference type="CDD" id="cd01301">
    <property type="entry name" value="rDP_like"/>
    <property type="match status" value="1"/>
</dbReference>
<gene>
    <name evidence="3" type="ORF">GQ43DRAFT_415931</name>
</gene>
<dbReference type="Proteomes" id="UP000799536">
    <property type="component" value="Unassembled WGS sequence"/>
</dbReference>
<dbReference type="EC" id="3.4.13.19" evidence="2"/>
<dbReference type="EMBL" id="ML993978">
    <property type="protein sequence ID" value="KAF2201390.1"/>
    <property type="molecule type" value="Genomic_DNA"/>
</dbReference>
<evidence type="ECO:0000256" key="2">
    <source>
        <dbReference type="RuleBase" id="RU341113"/>
    </source>
</evidence>
<evidence type="ECO:0000313" key="4">
    <source>
        <dbReference type="Proteomes" id="UP000799536"/>
    </source>
</evidence>
<dbReference type="GO" id="GO:0070573">
    <property type="term" value="F:metallodipeptidase activity"/>
    <property type="evidence" value="ECO:0007669"/>
    <property type="project" value="InterPro"/>
</dbReference>
<sequence length="378" mass="42009">MEEALNILSSVPLIDGHNDWPHLIRGFYDNQIETSRFDPDSDLVGHVDLKRLLKGKSGGIFLSAYVDCPAENKKNNFATEAHLEVLHDTLQQIDLIHRLVAKYSSSLSLAYTSSSILEIFRDGKIACMIGVEGLHQIGNSASIMRMYHKLGVRYINLTHNWANAYADSATAEAFHHGLSQAGREMICEMNRIGMLIDLSHSSDTTADDVFETSIAPVAFTHSSTYHLCPCPRNVTDNTLEKLKLNRGIIMISFVPAMTDCNASRASIAHVVDHIEYVAARIGYDHIGIGTDYDGMEKSVNGLEHVGRYPDLVARMLERGITRGNIEKIIGLNVIRVMGEVETVAETQRATAPVLEDSVKQLWNDDIRAYVRKVYPGRG</sequence>
<reference evidence="3" key="1">
    <citation type="journal article" date="2020" name="Stud. Mycol.">
        <title>101 Dothideomycetes genomes: a test case for predicting lifestyles and emergence of pathogens.</title>
        <authorList>
            <person name="Haridas S."/>
            <person name="Albert R."/>
            <person name="Binder M."/>
            <person name="Bloem J."/>
            <person name="Labutti K."/>
            <person name="Salamov A."/>
            <person name="Andreopoulos B."/>
            <person name="Baker S."/>
            <person name="Barry K."/>
            <person name="Bills G."/>
            <person name="Bluhm B."/>
            <person name="Cannon C."/>
            <person name="Castanera R."/>
            <person name="Culley D."/>
            <person name="Daum C."/>
            <person name="Ezra D."/>
            <person name="Gonzalez J."/>
            <person name="Henrissat B."/>
            <person name="Kuo A."/>
            <person name="Liang C."/>
            <person name="Lipzen A."/>
            <person name="Lutzoni F."/>
            <person name="Magnuson J."/>
            <person name="Mondo S."/>
            <person name="Nolan M."/>
            <person name="Ohm R."/>
            <person name="Pangilinan J."/>
            <person name="Park H.-J."/>
            <person name="Ramirez L."/>
            <person name="Alfaro M."/>
            <person name="Sun H."/>
            <person name="Tritt A."/>
            <person name="Yoshinaga Y."/>
            <person name="Zwiers L.-H."/>
            <person name="Turgeon B."/>
            <person name="Goodwin S."/>
            <person name="Spatafora J."/>
            <person name="Crous P."/>
            <person name="Grigoriev I."/>
        </authorList>
    </citation>
    <scope>NUCLEOTIDE SEQUENCE</scope>
    <source>
        <strain evidence="3">ATCC 74209</strain>
    </source>
</reference>
<comment type="catalytic activity">
    <reaction evidence="2">
        <text>an L-aminoacyl-L-amino acid + H2O = 2 an L-alpha-amino acid</text>
        <dbReference type="Rhea" id="RHEA:48940"/>
        <dbReference type="ChEBI" id="CHEBI:15377"/>
        <dbReference type="ChEBI" id="CHEBI:59869"/>
        <dbReference type="ChEBI" id="CHEBI:77460"/>
        <dbReference type="EC" id="3.4.13.19"/>
    </reaction>
</comment>
<protein>
    <recommendedName>
        <fullName evidence="2">Dipeptidase</fullName>
        <ecNumber evidence="2">3.4.13.19</ecNumber>
    </recommendedName>
</protein>
<keyword evidence="4" id="KW-1185">Reference proteome</keyword>
<dbReference type="InterPro" id="IPR032466">
    <property type="entry name" value="Metal_Hydrolase"/>
</dbReference>
<dbReference type="PROSITE" id="PS51365">
    <property type="entry name" value="RENAL_DIPEPTIDASE_2"/>
    <property type="match status" value="1"/>
</dbReference>
<dbReference type="AlphaFoldDB" id="A0A9P4JLQ4"/>
<evidence type="ECO:0000313" key="3">
    <source>
        <dbReference type="EMBL" id="KAF2201390.1"/>
    </source>
</evidence>
<dbReference type="GO" id="GO:0046872">
    <property type="term" value="F:metal ion binding"/>
    <property type="evidence" value="ECO:0007669"/>
    <property type="project" value="UniProtKB-UniRule"/>
</dbReference>
<keyword evidence="2" id="KW-0378">Hydrolase</keyword>
<dbReference type="GO" id="GO:0006508">
    <property type="term" value="P:proteolysis"/>
    <property type="evidence" value="ECO:0007669"/>
    <property type="project" value="UniProtKB-KW"/>
</dbReference>
<dbReference type="InterPro" id="IPR008257">
    <property type="entry name" value="Pept_M19"/>
</dbReference>
<dbReference type="Pfam" id="PF01244">
    <property type="entry name" value="Peptidase_M19"/>
    <property type="match status" value="1"/>
</dbReference>
<dbReference type="Gene3D" id="3.20.20.140">
    <property type="entry name" value="Metal-dependent hydrolases"/>
    <property type="match status" value="1"/>
</dbReference>
<dbReference type="SUPFAM" id="SSF51556">
    <property type="entry name" value="Metallo-dependent hydrolases"/>
    <property type="match status" value="1"/>
</dbReference>
<organism evidence="3 4">
    <name type="scientific">Delitschia confertaspora ATCC 74209</name>
    <dbReference type="NCBI Taxonomy" id="1513339"/>
    <lineage>
        <taxon>Eukaryota</taxon>
        <taxon>Fungi</taxon>
        <taxon>Dikarya</taxon>
        <taxon>Ascomycota</taxon>
        <taxon>Pezizomycotina</taxon>
        <taxon>Dothideomycetes</taxon>
        <taxon>Pleosporomycetidae</taxon>
        <taxon>Pleosporales</taxon>
        <taxon>Delitschiaceae</taxon>
        <taxon>Delitschia</taxon>
    </lineage>
</organism>